<dbReference type="GO" id="GO:0004124">
    <property type="term" value="F:cysteine synthase activity"/>
    <property type="evidence" value="ECO:0007669"/>
    <property type="project" value="UniProtKB-EC"/>
</dbReference>
<dbReference type="InterPro" id="IPR001926">
    <property type="entry name" value="TrpB-like_PALP"/>
</dbReference>
<organism evidence="15 16">
    <name type="scientific">Helicobacter fennelliae</name>
    <dbReference type="NCBI Taxonomy" id="215"/>
    <lineage>
        <taxon>Bacteria</taxon>
        <taxon>Pseudomonadati</taxon>
        <taxon>Campylobacterota</taxon>
        <taxon>Epsilonproteobacteria</taxon>
        <taxon>Campylobacterales</taxon>
        <taxon>Helicobacteraceae</taxon>
        <taxon>Helicobacter</taxon>
    </lineage>
</organism>
<evidence type="ECO:0000256" key="4">
    <source>
        <dbReference type="ARBA" id="ARBA00011738"/>
    </source>
</evidence>
<dbReference type="EMBL" id="UAWL01000006">
    <property type="protein sequence ID" value="SQB98410.1"/>
    <property type="molecule type" value="Genomic_DNA"/>
</dbReference>
<dbReference type="InterPro" id="IPR036052">
    <property type="entry name" value="TrpB-like_PALP_sf"/>
</dbReference>
<keyword evidence="10" id="KW-0198">Cysteine biosynthesis</keyword>
<dbReference type="PANTHER" id="PTHR10314">
    <property type="entry name" value="CYSTATHIONINE BETA-SYNTHASE"/>
    <property type="match status" value="1"/>
</dbReference>
<evidence type="ECO:0000256" key="6">
    <source>
        <dbReference type="ARBA" id="ARBA00019371"/>
    </source>
</evidence>
<proteinExistence type="inferred from homology"/>
<comment type="similarity">
    <text evidence="3">Belongs to the cysteine synthase/cystathionine beta-synthase family.</text>
</comment>
<evidence type="ECO:0000256" key="12">
    <source>
        <dbReference type="ARBA" id="ARBA00033075"/>
    </source>
</evidence>
<evidence type="ECO:0000256" key="9">
    <source>
        <dbReference type="ARBA" id="ARBA00022898"/>
    </source>
</evidence>
<comment type="catalytic activity">
    <reaction evidence="13">
        <text>O-acetyl-L-serine + hydrogen sulfide = L-cysteine + acetate</text>
        <dbReference type="Rhea" id="RHEA:14829"/>
        <dbReference type="ChEBI" id="CHEBI:29919"/>
        <dbReference type="ChEBI" id="CHEBI:30089"/>
        <dbReference type="ChEBI" id="CHEBI:35235"/>
        <dbReference type="ChEBI" id="CHEBI:58340"/>
        <dbReference type="EC" id="2.5.1.47"/>
    </reaction>
</comment>
<dbReference type="Pfam" id="PF00291">
    <property type="entry name" value="PALP"/>
    <property type="match status" value="1"/>
</dbReference>
<comment type="subunit">
    <text evidence="4">Homodimer.</text>
</comment>
<evidence type="ECO:0000256" key="7">
    <source>
        <dbReference type="ARBA" id="ARBA00022605"/>
    </source>
</evidence>
<dbReference type="GO" id="GO:0016829">
    <property type="term" value="F:lyase activity"/>
    <property type="evidence" value="ECO:0007669"/>
    <property type="project" value="UniProtKB-KW"/>
</dbReference>
<dbReference type="FunFam" id="3.40.50.1100:FF:000016">
    <property type="entry name" value="Cysteine synthase A"/>
    <property type="match status" value="1"/>
</dbReference>
<reference evidence="15 16" key="1">
    <citation type="submission" date="2018-06" db="EMBL/GenBank/DDBJ databases">
        <authorList>
            <consortium name="Pathogen Informatics"/>
            <person name="Doyle S."/>
        </authorList>
    </citation>
    <scope>NUCLEOTIDE SEQUENCE [LARGE SCALE GENOMIC DNA]</scope>
    <source>
        <strain evidence="15 16">NCTC13102</strain>
    </source>
</reference>
<keyword evidence="9" id="KW-0663">Pyridoxal phosphate</keyword>
<evidence type="ECO:0000256" key="3">
    <source>
        <dbReference type="ARBA" id="ARBA00007103"/>
    </source>
</evidence>
<dbReference type="Gene3D" id="3.40.50.1100">
    <property type="match status" value="2"/>
</dbReference>
<evidence type="ECO:0000256" key="5">
    <source>
        <dbReference type="ARBA" id="ARBA00012681"/>
    </source>
</evidence>
<accession>A0A2X3DJE1</accession>
<evidence type="ECO:0000256" key="11">
    <source>
        <dbReference type="ARBA" id="ARBA00030296"/>
    </source>
</evidence>
<evidence type="ECO:0000256" key="2">
    <source>
        <dbReference type="ARBA" id="ARBA00004962"/>
    </source>
</evidence>
<dbReference type="CDD" id="cd01561">
    <property type="entry name" value="CBS_like"/>
    <property type="match status" value="1"/>
</dbReference>
<dbReference type="SUPFAM" id="SSF53686">
    <property type="entry name" value="Tryptophan synthase beta subunit-like PLP-dependent enzymes"/>
    <property type="match status" value="1"/>
</dbReference>
<feature type="domain" description="Tryptophan synthase beta chain-like PALP" evidence="14">
    <location>
        <begin position="6"/>
        <end position="290"/>
    </location>
</feature>
<dbReference type="Proteomes" id="UP000250166">
    <property type="component" value="Unassembled WGS sequence"/>
</dbReference>
<protein>
    <recommendedName>
        <fullName evidence="6">Cysteine synthase</fullName>
        <ecNumber evidence="5">2.5.1.47</ecNumber>
    </recommendedName>
    <alternativeName>
        <fullName evidence="11">O-acetylserine (thiol)-lyase</fullName>
    </alternativeName>
    <alternativeName>
        <fullName evidence="12">O-acetylserine sulfhydrylase</fullName>
    </alternativeName>
</protein>
<keyword evidence="7" id="KW-0028">Amino-acid biosynthesis</keyword>
<evidence type="ECO:0000259" key="14">
    <source>
        <dbReference type="Pfam" id="PF00291"/>
    </source>
</evidence>
<keyword evidence="15" id="KW-0456">Lyase</keyword>
<dbReference type="InterPro" id="IPR050214">
    <property type="entry name" value="Cys_Synth/Cystath_Beta-Synth"/>
</dbReference>
<keyword evidence="8 15" id="KW-0808">Transferase</keyword>
<dbReference type="AlphaFoldDB" id="A0A2X3DJE1"/>
<name>A0A2X3DJE1_9HELI</name>
<dbReference type="EC" id="2.5.1.47" evidence="5"/>
<comment type="cofactor">
    <cofactor evidence="1">
        <name>pyridoxal 5'-phosphate</name>
        <dbReference type="ChEBI" id="CHEBI:597326"/>
    </cofactor>
</comment>
<dbReference type="RefSeq" id="WP_023947870.1">
    <property type="nucleotide sequence ID" value="NZ_JAERIV010000008.1"/>
</dbReference>
<gene>
    <name evidence="15" type="primary">cysK_1</name>
    <name evidence="15" type="ORF">NCTC13102_00867</name>
</gene>
<sequence length="301" mass="32419">MLISDITQAIGNTPLLEIHNTPIPNHNKILGKCEYLNPAGGIKDRVGVFMIEQAQKSGLLNPSNVIIEPTAGNTGLGLALGALKYGYKIILVVPSKFSIQKQNLMKALGAEIINTPKELGIQGAIDKTNELLLTIPQSICLKQFENPDNPKAHYLTTAQEIYADCKNIDYFVCGAGSGGSFSGIAKFLKEQNPHTKTILCDPVGSIIGGDDHTHICSKIEGIGNSFIPTTMDTSLIDDVIKVSDQEALQGVKMLCQEGVLAGISSGACFVASLELAKKVKDSTIITIFSDKIERYLDREIF</sequence>
<evidence type="ECO:0000256" key="8">
    <source>
        <dbReference type="ARBA" id="ARBA00022679"/>
    </source>
</evidence>
<evidence type="ECO:0000256" key="10">
    <source>
        <dbReference type="ARBA" id="ARBA00023192"/>
    </source>
</evidence>
<evidence type="ECO:0000313" key="15">
    <source>
        <dbReference type="EMBL" id="SQB98410.1"/>
    </source>
</evidence>
<comment type="pathway">
    <text evidence="2">Amino-acid biosynthesis; L-cysteine biosynthesis; L-cysteine from L-serine: step 2/2.</text>
</comment>
<evidence type="ECO:0000256" key="1">
    <source>
        <dbReference type="ARBA" id="ARBA00001933"/>
    </source>
</evidence>
<evidence type="ECO:0000313" key="16">
    <source>
        <dbReference type="Proteomes" id="UP000250166"/>
    </source>
</evidence>
<evidence type="ECO:0000256" key="13">
    <source>
        <dbReference type="ARBA" id="ARBA00047931"/>
    </source>
</evidence>
<dbReference type="FunFam" id="3.40.50.1100:FF:000118">
    <property type="entry name" value="Related to CYS4-cystathionine beta-synthase"/>
    <property type="match status" value="1"/>
</dbReference>